<evidence type="ECO:0000256" key="2">
    <source>
        <dbReference type="ARBA" id="ARBA00023002"/>
    </source>
</evidence>
<sequence length="72" mass="7193">MNRFADQAVVVTGAGSGIGAAVAHRFAAEGATVVAVGRTQEKLDKTAAAAPAGWTTLTRTADIAVPDDGSRP</sequence>
<dbReference type="InterPro" id="IPR002347">
    <property type="entry name" value="SDR_fam"/>
</dbReference>
<keyword evidence="2" id="KW-0560">Oxidoreductase</keyword>
<accession>A0A931F1E9</accession>
<dbReference type="Proteomes" id="UP000605361">
    <property type="component" value="Unassembled WGS sequence"/>
</dbReference>
<dbReference type="SUPFAM" id="SSF51735">
    <property type="entry name" value="NAD(P)-binding Rossmann-fold domains"/>
    <property type="match status" value="1"/>
</dbReference>
<comment type="caution">
    <text evidence="3">The sequence shown here is derived from an EMBL/GenBank/DDBJ whole genome shotgun (WGS) entry which is preliminary data.</text>
</comment>
<evidence type="ECO:0000256" key="1">
    <source>
        <dbReference type="ARBA" id="ARBA00006484"/>
    </source>
</evidence>
<reference evidence="3" key="1">
    <citation type="submission" date="2020-11" db="EMBL/GenBank/DDBJ databases">
        <title>Whole-genome analyses of Nonomuraea sp. K274.</title>
        <authorList>
            <person name="Veyisoglu A."/>
        </authorList>
    </citation>
    <scope>NUCLEOTIDE SEQUENCE</scope>
    <source>
        <strain evidence="3">K274</strain>
    </source>
</reference>
<organism evidence="3 4">
    <name type="scientific">Nonomuraea cypriaca</name>
    <dbReference type="NCBI Taxonomy" id="1187855"/>
    <lineage>
        <taxon>Bacteria</taxon>
        <taxon>Bacillati</taxon>
        <taxon>Actinomycetota</taxon>
        <taxon>Actinomycetes</taxon>
        <taxon>Streptosporangiales</taxon>
        <taxon>Streptosporangiaceae</taxon>
        <taxon>Nonomuraea</taxon>
    </lineage>
</organism>
<comment type="similarity">
    <text evidence="1">Belongs to the short-chain dehydrogenases/reductases (SDR) family.</text>
</comment>
<gene>
    <name evidence="3" type="ORF">ITP53_40220</name>
</gene>
<evidence type="ECO:0000313" key="4">
    <source>
        <dbReference type="Proteomes" id="UP000605361"/>
    </source>
</evidence>
<dbReference type="Pfam" id="PF00106">
    <property type="entry name" value="adh_short"/>
    <property type="match status" value="1"/>
</dbReference>
<keyword evidence="4" id="KW-1185">Reference proteome</keyword>
<proteinExistence type="inferred from homology"/>
<dbReference type="RefSeq" id="WP_195900718.1">
    <property type="nucleotide sequence ID" value="NZ_JADOGI010000178.1"/>
</dbReference>
<dbReference type="GO" id="GO:0016491">
    <property type="term" value="F:oxidoreductase activity"/>
    <property type="evidence" value="ECO:0007669"/>
    <property type="project" value="UniProtKB-KW"/>
</dbReference>
<evidence type="ECO:0000313" key="3">
    <source>
        <dbReference type="EMBL" id="MBF8191809.1"/>
    </source>
</evidence>
<dbReference type="PANTHER" id="PTHR43669">
    <property type="entry name" value="5-KETO-D-GLUCONATE 5-REDUCTASE"/>
    <property type="match status" value="1"/>
</dbReference>
<dbReference type="EMBL" id="JADOGI010000178">
    <property type="protein sequence ID" value="MBF8191809.1"/>
    <property type="molecule type" value="Genomic_DNA"/>
</dbReference>
<protein>
    <submittedName>
        <fullName evidence="3">SDR family oxidoreductase</fullName>
    </submittedName>
</protein>
<dbReference type="InterPro" id="IPR036291">
    <property type="entry name" value="NAD(P)-bd_dom_sf"/>
</dbReference>
<name>A0A931F1E9_9ACTN</name>
<dbReference type="PANTHER" id="PTHR43669:SF12">
    <property type="entry name" value="BLR5618 PROTEIN"/>
    <property type="match status" value="1"/>
</dbReference>
<dbReference type="AlphaFoldDB" id="A0A931F1E9"/>
<dbReference type="CDD" id="cd05233">
    <property type="entry name" value="SDR_c"/>
    <property type="match status" value="1"/>
</dbReference>
<dbReference type="Gene3D" id="3.40.50.720">
    <property type="entry name" value="NAD(P)-binding Rossmann-like Domain"/>
    <property type="match status" value="1"/>
</dbReference>